<name>A0A6L9LJ29_9BACT</name>
<keyword evidence="1" id="KW-0732">Signal</keyword>
<feature type="chain" id="PRO_5027059158" description="Right handed beta helix domain-containing protein" evidence="1">
    <location>
        <begin position="20"/>
        <end position="578"/>
    </location>
</feature>
<feature type="signal peptide" evidence="1">
    <location>
        <begin position="1"/>
        <end position="19"/>
    </location>
</feature>
<dbReference type="InterPro" id="IPR039448">
    <property type="entry name" value="Beta_helix"/>
</dbReference>
<gene>
    <name evidence="3" type="ORF">GK108_17235</name>
</gene>
<dbReference type="SUPFAM" id="SSF51126">
    <property type="entry name" value="Pectin lyase-like"/>
    <property type="match status" value="1"/>
</dbReference>
<dbReference type="RefSeq" id="WP_163951167.1">
    <property type="nucleotide sequence ID" value="NZ_JAAFZH010000007.1"/>
</dbReference>
<dbReference type="InterPro" id="IPR011050">
    <property type="entry name" value="Pectin_lyase_fold/virulence"/>
</dbReference>
<keyword evidence="4" id="KW-1185">Reference proteome</keyword>
<dbReference type="Proteomes" id="UP000474175">
    <property type="component" value="Unassembled WGS sequence"/>
</dbReference>
<dbReference type="Pfam" id="PF13229">
    <property type="entry name" value="Beta_helix"/>
    <property type="match status" value="1"/>
</dbReference>
<organism evidence="3 4">
    <name type="scientific">Spirosoma terrae</name>
    <dbReference type="NCBI Taxonomy" id="1968276"/>
    <lineage>
        <taxon>Bacteria</taxon>
        <taxon>Pseudomonadati</taxon>
        <taxon>Bacteroidota</taxon>
        <taxon>Cytophagia</taxon>
        <taxon>Cytophagales</taxon>
        <taxon>Cytophagaceae</taxon>
        <taxon>Spirosoma</taxon>
    </lineage>
</organism>
<dbReference type="InterPro" id="IPR059226">
    <property type="entry name" value="Choice_anch_Q_dom"/>
</dbReference>
<feature type="domain" description="Right handed beta helix" evidence="2">
    <location>
        <begin position="131"/>
        <end position="335"/>
    </location>
</feature>
<evidence type="ECO:0000313" key="4">
    <source>
        <dbReference type="Proteomes" id="UP000474175"/>
    </source>
</evidence>
<evidence type="ECO:0000256" key="1">
    <source>
        <dbReference type="SAM" id="SignalP"/>
    </source>
</evidence>
<dbReference type="SMART" id="SM00710">
    <property type="entry name" value="PbH1"/>
    <property type="match status" value="7"/>
</dbReference>
<sequence length="578" mass="61929">MPNHYVLFFVLCWTTSSFAQSYYVCQSCGNANDSNPGTLASPWKTIGRSCQAGAVLPGSTVYIRSGTYYEKLTVNVAGAQNQPITFRPYNTDLVRVDGGSAAGVLLAIRNKSYLIIDGLTFQNAIGSNSDGIQISGNAQSITIKNCTINTIAFDATLNTPTNASLHNAHGILVKGDDPVNPISNFLMQGNTINQIKPGYSEGITFVGNIDNFQVLDNIVSNIANIGMVFAGYYSWACPSCPQTATTQNQARRGTISRNQVISCRGPLAFAAGIYADGSKDLVIEGNVVRDCQRGIQINCENPSSIAGASASNISIRNNLIYKNSRAGLGLGSHSYSTNLGKVTSCSVVNNSLFDNFIDRPEATATTNEDFGEMTLSYSENCVVENNIFHAGNRQRLLNSYDTPASVNLRFNYNLWFTNNANPFWVLFSSVYYGLNAFRTGTGQEANGAFGNPAFVSTSPGINLALTSTSAAINLGNPAATSALAGSLDYSQQARFRAGRIDAGAYEYPKPVLSIASGSWHTTNSWDCGCIPTRFDLVQIQSGHTISINSGNGTAQAQQLTLRGRLQYVNAGRLQLAIP</sequence>
<evidence type="ECO:0000313" key="3">
    <source>
        <dbReference type="EMBL" id="NDU96629.1"/>
    </source>
</evidence>
<evidence type="ECO:0000259" key="2">
    <source>
        <dbReference type="Pfam" id="PF13229"/>
    </source>
</evidence>
<dbReference type="InterPro" id="IPR012334">
    <property type="entry name" value="Pectin_lyas_fold"/>
</dbReference>
<comment type="caution">
    <text evidence="3">The sequence shown here is derived from an EMBL/GenBank/DDBJ whole genome shotgun (WGS) entry which is preliminary data.</text>
</comment>
<dbReference type="EMBL" id="JAAFZH010000007">
    <property type="protein sequence ID" value="NDU96629.1"/>
    <property type="molecule type" value="Genomic_DNA"/>
</dbReference>
<dbReference type="Gene3D" id="2.160.20.10">
    <property type="entry name" value="Single-stranded right-handed beta-helix, Pectin lyase-like"/>
    <property type="match status" value="1"/>
</dbReference>
<reference evidence="3 4" key="1">
    <citation type="submission" date="2020-02" db="EMBL/GenBank/DDBJ databases">
        <title>Draft genome sequence of two Spirosoma agri KCTC 52727 and Spirosoma terrae KCTC 52035.</title>
        <authorList>
            <person name="Rojas J."/>
            <person name="Ambika Manirajan B."/>
            <person name="Suarez C."/>
            <person name="Ratering S."/>
            <person name="Schnell S."/>
        </authorList>
    </citation>
    <scope>NUCLEOTIDE SEQUENCE [LARGE SCALE GENOMIC DNA]</scope>
    <source>
        <strain evidence="3 4">KCTC 52035</strain>
    </source>
</reference>
<protein>
    <recommendedName>
        <fullName evidence="2">Right handed beta helix domain-containing protein</fullName>
    </recommendedName>
</protein>
<dbReference type="NCBIfam" id="NF041518">
    <property type="entry name" value="choice_anch_Q"/>
    <property type="match status" value="1"/>
</dbReference>
<dbReference type="AlphaFoldDB" id="A0A6L9LJ29"/>
<proteinExistence type="predicted"/>
<dbReference type="InterPro" id="IPR006626">
    <property type="entry name" value="PbH1"/>
</dbReference>
<accession>A0A6L9LJ29</accession>